<reference evidence="2 3" key="1">
    <citation type="submission" date="2024-02" db="EMBL/GenBank/DDBJ databases">
        <title>A nitrogen-fixing paenibacillus bacterium.</title>
        <authorList>
            <person name="Zhang W.L."/>
            <person name="Chen S.F."/>
        </authorList>
    </citation>
    <scope>NUCLEOTIDE SEQUENCE [LARGE SCALE GENOMIC DNA]</scope>
    <source>
        <strain evidence="2 3">M1</strain>
    </source>
</reference>
<sequence length="230" mass="26789">MNKIHDNIIRDLLPLYIDKVCSSETERLVEERLQDSEVLREELDKMRTDVRISEETSERYEGEAEAIKRISAFWSRSKWRAFLKGTVLTFSVCCVLLLGYVGLFRWNVVPVSSEVIEISDIGRLEDGKIVYHIALTDGYESNRSRFEMDDRGNFYIVPYRPIIKTKAKVEVAISYYEQLDFENEIYRERYGEGKAIQALYYGKPEDSILVWKQEMQVPAASGKAEAWFAP</sequence>
<dbReference type="Proteomes" id="UP001306950">
    <property type="component" value="Unassembled WGS sequence"/>
</dbReference>
<keyword evidence="1" id="KW-0812">Transmembrane</keyword>
<name>A0ABU7VY51_9BACL</name>
<organism evidence="2 3">
    <name type="scientific">Paenibacillus haidiansis</name>
    <dbReference type="NCBI Taxonomy" id="1574488"/>
    <lineage>
        <taxon>Bacteria</taxon>
        <taxon>Bacillati</taxon>
        <taxon>Bacillota</taxon>
        <taxon>Bacilli</taxon>
        <taxon>Bacillales</taxon>
        <taxon>Paenibacillaceae</taxon>
        <taxon>Paenibacillus</taxon>
    </lineage>
</organism>
<accession>A0ABU7VY51</accession>
<proteinExistence type="predicted"/>
<evidence type="ECO:0000313" key="2">
    <source>
        <dbReference type="EMBL" id="MEF2967844.1"/>
    </source>
</evidence>
<evidence type="ECO:0000256" key="1">
    <source>
        <dbReference type="SAM" id="Phobius"/>
    </source>
</evidence>
<comment type="caution">
    <text evidence="2">The sequence shown here is derived from an EMBL/GenBank/DDBJ whole genome shotgun (WGS) entry which is preliminary data.</text>
</comment>
<dbReference type="RefSeq" id="WP_331848060.1">
    <property type="nucleotide sequence ID" value="NZ_JAZHPZ010000010.1"/>
</dbReference>
<keyword evidence="1" id="KW-0472">Membrane</keyword>
<dbReference type="EMBL" id="JAZHPZ010000010">
    <property type="protein sequence ID" value="MEF2967844.1"/>
    <property type="molecule type" value="Genomic_DNA"/>
</dbReference>
<evidence type="ECO:0008006" key="4">
    <source>
        <dbReference type="Google" id="ProtNLM"/>
    </source>
</evidence>
<gene>
    <name evidence="2" type="ORF">V3851_18600</name>
</gene>
<evidence type="ECO:0000313" key="3">
    <source>
        <dbReference type="Proteomes" id="UP001306950"/>
    </source>
</evidence>
<keyword evidence="3" id="KW-1185">Reference proteome</keyword>
<feature type="transmembrane region" description="Helical" evidence="1">
    <location>
        <begin position="81"/>
        <end position="103"/>
    </location>
</feature>
<keyword evidence="1" id="KW-1133">Transmembrane helix</keyword>
<protein>
    <recommendedName>
        <fullName evidence="4">DUF4179 domain-containing protein</fullName>
    </recommendedName>
</protein>